<dbReference type="PANTHER" id="PTHR45128">
    <property type="entry name" value="METHYLTRANSFERASE TYPE 11"/>
    <property type="match status" value="1"/>
</dbReference>
<keyword evidence="2" id="KW-1185">Reference proteome</keyword>
<name>A0A8B8BV29_CRAVI</name>
<proteinExistence type="predicted"/>
<dbReference type="PANTHER" id="PTHR45128:SF1">
    <property type="entry name" value="S-ADENOSYLMETHIONINE-DEPENDENT METHYLTRANSFERASE RV2258C"/>
    <property type="match status" value="1"/>
</dbReference>
<dbReference type="RefSeq" id="XP_022307217.1">
    <property type="nucleotide sequence ID" value="XM_022451509.1"/>
</dbReference>
<dbReference type="CDD" id="cd02440">
    <property type="entry name" value="AdoMet_MTases"/>
    <property type="match status" value="1"/>
</dbReference>
<evidence type="ECO:0000313" key="3">
    <source>
        <dbReference type="RefSeq" id="XP_022307217.1"/>
    </source>
</evidence>
<dbReference type="KEGG" id="cvn:111113321"/>
<dbReference type="Gene3D" id="3.40.50.150">
    <property type="entry name" value="Vaccinia Virus protein VP39"/>
    <property type="match status" value="1"/>
</dbReference>
<dbReference type="SUPFAM" id="SSF53335">
    <property type="entry name" value="S-adenosyl-L-methionine-dependent methyltransferases"/>
    <property type="match status" value="1"/>
</dbReference>
<organism evidence="2 3">
    <name type="scientific">Crassostrea virginica</name>
    <name type="common">Eastern oyster</name>
    <dbReference type="NCBI Taxonomy" id="6565"/>
    <lineage>
        <taxon>Eukaryota</taxon>
        <taxon>Metazoa</taxon>
        <taxon>Spiralia</taxon>
        <taxon>Lophotrochozoa</taxon>
        <taxon>Mollusca</taxon>
        <taxon>Bivalvia</taxon>
        <taxon>Autobranchia</taxon>
        <taxon>Pteriomorphia</taxon>
        <taxon>Ostreida</taxon>
        <taxon>Ostreoidea</taxon>
        <taxon>Ostreidae</taxon>
        <taxon>Crassostrea</taxon>
    </lineage>
</organism>
<gene>
    <name evidence="3" type="primary">LOC111113321</name>
</gene>
<evidence type="ECO:0000259" key="1">
    <source>
        <dbReference type="Pfam" id="PF13847"/>
    </source>
</evidence>
<protein>
    <submittedName>
        <fullName evidence="3">Uncharacterized protein LOC111113321</fullName>
    </submittedName>
</protein>
<dbReference type="InterPro" id="IPR025714">
    <property type="entry name" value="Methyltranfer_dom"/>
</dbReference>
<dbReference type="InterPro" id="IPR029063">
    <property type="entry name" value="SAM-dependent_MTases_sf"/>
</dbReference>
<dbReference type="AlphaFoldDB" id="A0A8B8BV29"/>
<evidence type="ECO:0000313" key="2">
    <source>
        <dbReference type="Proteomes" id="UP000694844"/>
    </source>
</evidence>
<dbReference type="Proteomes" id="UP000694844">
    <property type="component" value="Chromosome 9"/>
</dbReference>
<dbReference type="GeneID" id="111113321"/>
<sequence length="176" mass="20151">MVATGIVTMTEDGKYSLPHDKSVINMWGHASTLFPIFCELFPKLEEATSQDGPSGYPSYNPFLQWVDICRSTETLKTWNEMFLVPFMKLKPGDTFTILDLGCGFGKHSREVAKLYPNSKIFGIDMDERSIEHAKKEISTCGPNNIEYFAPKEEIFQKSGRKIRFCIINDVYTTRMR</sequence>
<reference evidence="3" key="1">
    <citation type="submission" date="2025-08" db="UniProtKB">
        <authorList>
            <consortium name="RefSeq"/>
        </authorList>
    </citation>
    <scope>IDENTIFICATION</scope>
    <source>
        <tissue evidence="3">Whole sample</tissue>
    </source>
</reference>
<accession>A0A8B8BV29</accession>
<dbReference type="Pfam" id="PF13847">
    <property type="entry name" value="Methyltransf_31"/>
    <property type="match status" value="1"/>
</dbReference>
<dbReference type="OrthoDB" id="565050at2759"/>
<dbReference type="InterPro" id="IPR053173">
    <property type="entry name" value="SAM-binding_MTase"/>
</dbReference>
<feature type="domain" description="Methyltransferase" evidence="1">
    <location>
        <begin position="96"/>
        <end position="146"/>
    </location>
</feature>